<dbReference type="InterPro" id="IPR000639">
    <property type="entry name" value="Epox_hydrolase-like"/>
</dbReference>
<dbReference type="SUPFAM" id="SSF53474">
    <property type="entry name" value="alpha/beta-Hydrolases"/>
    <property type="match status" value="1"/>
</dbReference>
<evidence type="ECO:0000313" key="5">
    <source>
        <dbReference type="EMBL" id="KDR74298.1"/>
    </source>
</evidence>
<keyword evidence="3" id="KW-0732">Signal</keyword>
<organism evidence="5 6">
    <name type="scientific">Galerina marginata (strain CBS 339.88)</name>
    <dbReference type="NCBI Taxonomy" id="685588"/>
    <lineage>
        <taxon>Eukaryota</taxon>
        <taxon>Fungi</taxon>
        <taxon>Dikarya</taxon>
        <taxon>Basidiomycota</taxon>
        <taxon>Agaricomycotina</taxon>
        <taxon>Agaricomycetes</taxon>
        <taxon>Agaricomycetidae</taxon>
        <taxon>Agaricales</taxon>
        <taxon>Agaricineae</taxon>
        <taxon>Strophariaceae</taxon>
        <taxon>Galerina</taxon>
    </lineage>
</organism>
<dbReference type="STRING" id="685588.A0A067T5K1"/>
<accession>A0A067T5K1</accession>
<evidence type="ECO:0000313" key="6">
    <source>
        <dbReference type="Proteomes" id="UP000027222"/>
    </source>
</evidence>
<keyword evidence="1" id="KW-0378">Hydrolase</keyword>
<proteinExistence type="inferred from homology"/>
<keyword evidence="6" id="KW-1185">Reference proteome</keyword>
<evidence type="ECO:0000256" key="3">
    <source>
        <dbReference type="SAM" id="SignalP"/>
    </source>
</evidence>
<evidence type="ECO:0000256" key="1">
    <source>
        <dbReference type="ARBA" id="ARBA00022801"/>
    </source>
</evidence>
<dbReference type="AlphaFoldDB" id="A0A067T5K1"/>
<dbReference type="OrthoDB" id="408373at2759"/>
<dbReference type="EMBL" id="KL142383">
    <property type="protein sequence ID" value="KDR74298.1"/>
    <property type="molecule type" value="Genomic_DNA"/>
</dbReference>
<evidence type="ECO:0000256" key="2">
    <source>
        <dbReference type="ARBA" id="ARBA00038334"/>
    </source>
</evidence>
<name>A0A067T5K1_GALM3</name>
<dbReference type="PANTHER" id="PTHR43329">
    <property type="entry name" value="EPOXIDE HYDROLASE"/>
    <property type="match status" value="1"/>
</dbReference>
<evidence type="ECO:0000259" key="4">
    <source>
        <dbReference type="Pfam" id="PF00561"/>
    </source>
</evidence>
<dbReference type="Proteomes" id="UP000027222">
    <property type="component" value="Unassembled WGS sequence"/>
</dbReference>
<dbReference type="Gene3D" id="3.40.50.1820">
    <property type="entry name" value="alpha/beta hydrolase"/>
    <property type="match status" value="1"/>
</dbReference>
<comment type="similarity">
    <text evidence="2">Belongs to the AB hydrolase superfamily. Epoxide hydrolase family.</text>
</comment>
<dbReference type="InterPro" id="IPR029058">
    <property type="entry name" value="AB_hydrolase_fold"/>
</dbReference>
<gene>
    <name evidence="5" type="ORF">GALMADRAFT_250096</name>
</gene>
<reference evidence="6" key="1">
    <citation type="journal article" date="2014" name="Proc. Natl. Acad. Sci. U.S.A.">
        <title>Extensive sampling of basidiomycete genomes demonstrates inadequacy of the white-rot/brown-rot paradigm for wood decay fungi.</title>
        <authorList>
            <person name="Riley R."/>
            <person name="Salamov A.A."/>
            <person name="Brown D.W."/>
            <person name="Nagy L.G."/>
            <person name="Floudas D."/>
            <person name="Held B.W."/>
            <person name="Levasseur A."/>
            <person name="Lombard V."/>
            <person name="Morin E."/>
            <person name="Otillar R."/>
            <person name="Lindquist E.A."/>
            <person name="Sun H."/>
            <person name="LaButti K.M."/>
            <person name="Schmutz J."/>
            <person name="Jabbour D."/>
            <person name="Luo H."/>
            <person name="Baker S.E."/>
            <person name="Pisabarro A.G."/>
            <person name="Walton J.D."/>
            <person name="Blanchette R.A."/>
            <person name="Henrissat B."/>
            <person name="Martin F."/>
            <person name="Cullen D."/>
            <person name="Hibbett D.S."/>
            <person name="Grigoriev I.V."/>
        </authorList>
    </citation>
    <scope>NUCLEOTIDE SEQUENCE [LARGE SCALE GENOMIC DNA]</scope>
    <source>
        <strain evidence="6">CBS 339.88</strain>
    </source>
</reference>
<dbReference type="GO" id="GO:0016787">
    <property type="term" value="F:hydrolase activity"/>
    <property type="evidence" value="ECO:0007669"/>
    <property type="project" value="UniProtKB-KW"/>
</dbReference>
<feature type="signal peptide" evidence="3">
    <location>
        <begin position="1"/>
        <end position="18"/>
    </location>
</feature>
<dbReference type="InterPro" id="IPR000073">
    <property type="entry name" value="AB_hydrolase_1"/>
</dbReference>
<feature type="domain" description="AB hydrolase-1" evidence="4">
    <location>
        <begin position="64"/>
        <end position="340"/>
    </location>
</feature>
<dbReference type="Pfam" id="PF00561">
    <property type="entry name" value="Abhydrolase_1"/>
    <property type="match status" value="1"/>
</dbReference>
<feature type="chain" id="PRO_5001646471" description="AB hydrolase-1 domain-containing protein" evidence="3">
    <location>
        <begin position="19"/>
        <end position="371"/>
    </location>
</feature>
<sequence length="371" mass="41522">MSFRFLTLLLACIAFVQATTTAPFKPSEYPKSTASCKAIRRGPTEEVVDIQIKYVNINPGASKTMLMVHGWPSLWSTWSKQIQEFQEDYHLVVPDLRGFGESAHPGEMQSSGTMGDMVDDMVCVLEDAKVDSAICMGHDWGSAVCYEAARLRPDLFTAVIGIVVPYLHAAGPFAPIKDLVKLLPTLAYQVFFDSQPDAAASELNEDIRRSLRATLRTVASPPPDSFLKNPESFLAAWDGVDEIPPIPFFSPEEENYFVEQFSLGGFKHTIQFYAENNRRRNWQLANSQGNHTLLQPVLAVYPKEDPVADWDSLAKMLNSAQYLPNLTTKVLPGAHWVHLEYPQELNAVVRNWLQGITTRGDQHVGKHDDEL</sequence>
<dbReference type="HOGENOM" id="CLU_020336_7_5_1"/>
<dbReference type="PRINTS" id="PR00412">
    <property type="entry name" value="EPOXHYDRLASE"/>
</dbReference>
<protein>
    <recommendedName>
        <fullName evidence="4">AB hydrolase-1 domain-containing protein</fullName>
    </recommendedName>
</protein>